<reference evidence="2 3" key="1">
    <citation type="submission" date="2016-10" db="EMBL/GenBank/DDBJ databases">
        <authorList>
            <person name="de Groot N.N."/>
        </authorList>
    </citation>
    <scope>NUCLEOTIDE SEQUENCE [LARGE SCALE GENOMIC DNA]</scope>
    <source>
        <strain evidence="2 3">DSM 5522</strain>
    </source>
</reference>
<dbReference type="PROSITE" id="PS51831">
    <property type="entry name" value="HD"/>
    <property type="match status" value="1"/>
</dbReference>
<sequence>MKRFNRLISSKKYKATMDIISKKEKDRIYCCHGYEHLFSVARISSLIVCEKRLNVDKELIYVTSFLHDIGRAFEPELPHDLAGADFAREIMPEYGFSNEEIKLVTDTILNHRGRADLEKPTNLMSVIKLADKLSRNCFLCAAKDSCKWTNEEKNYEVFY</sequence>
<proteinExistence type="predicted"/>
<dbReference type="InterPro" id="IPR006674">
    <property type="entry name" value="HD_domain"/>
</dbReference>
<dbReference type="SMART" id="SM00471">
    <property type="entry name" value="HDc"/>
    <property type="match status" value="1"/>
</dbReference>
<dbReference type="OrthoDB" id="1669667at2"/>
<keyword evidence="3" id="KW-1185">Reference proteome</keyword>
<dbReference type="AlphaFoldDB" id="A0A1I0XV39"/>
<gene>
    <name evidence="2" type="ORF">SAMN05216249_107131</name>
</gene>
<dbReference type="InterPro" id="IPR003607">
    <property type="entry name" value="HD/PDEase_dom"/>
</dbReference>
<dbReference type="Proteomes" id="UP000198838">
    <property type="component" value="Unassembled WGS sequence"/>
</dbReference>
<evidence type="ECO:0000313" key="2">
    <source>
        <dbReference type="EMBL" id="SFB04048.1"/>
    </source>
</evidence>
<dbReference type="Pfam" id="PF01966">
    <property type="entry name" value="HD"/>
    <property type="match status" value="1"/>
</dbReference>
<feature type="domain" description="HD" evidence="1">
    <location>
        <begin position="33"/>
        <end position="136"/>
    </location>
</feature>
<dbReference type="InterPro" id="IPR006675">
    <property type="entry name" value="HDIG_dom"/>
</dbReference>
<dbReference type="CDD" id="cd00077">
    <property type="entry name" value="HDc"/>
    <property type="match status" value="1"/>
</dbReference>
<accession>A0A1I0XV39</accession>
<dbReference type="SUPFAM" id="SSF109604">
    <property type="entry name" value="HD-domain/PDEase-like"/>
    <property type="match status" value="1"/>
</dbReference>
<organism evidence="2 3">
    <name type="scientific">Acetitomaculum ruminis DSM 5522</name>
    <dbReference type="NCBI Taxonomy" id="1120918"/>
    <lineage>
        <taxon>Bacteria</taxon>
        <taxon>Bacillati</taxon>
        <taxon>Bacillota</taxon>
        <taxon>Clostridia</taxon>
        <taxon>Lachnospirales</taxon>
        <taxon>Lachnospiraceae</taxon>
        <taxon>Acetitomaculum</taxon>
    </lineage>
</organism>
<dbReference type="RefSeq" id="WP_092871867.1">
    <property type="nucleotide sequence ID" value="NZ_FOJY01000007.1"/>
</dbReference>
<dbReference type="STRING" id="1120918.SAMN05216249_107131"/>
<dbReference type="EMBL" id="FOJY01000007">
    <property type="protein sequence ID" value="SFB04048.1"/>
    <property type="molecule type" value="Genomic_DNA"/>
</dbReference>
<evidence type="ECO:0000259" key="1">
    <source>
        <dbReference type="PROSITE" id="PS51831"/>
    </source>
</evidence>
<evidence type="ECO:0000313" key="3">
    <source>
        <dbReference type="Proteomes" id="UP000198838"/>
    </source>
</evidence>
<dbReference type="Gene3D" id="1.10.3210.10">
    <property type="entry name" value="Hypothetical protein af1432"/>
    <property type="match status" value="1"/>
</dbReference>
<name>A0A1I0XV39_9FIRM</name>
<dbReference type="NCBIfam" id="TIGR00277">
    <property type="entry name" value="HDIG"/>
    <property type="match status" value="1"/>
</dbReference>
<protein>
    <submittedName>
        <fullName evidence="2">HDIG domain-containing protein</fullName>
    </submittedName>
</protein>